<evidence type="ECO:0000259" key="2">
    <source>
        <dbReference type="PROSITE" id="PS50943"/>
    </source>
</evidence>
<dbReference type="AlphaFoldDB" id="A0A073B2J1"/>
<dbReference type="GO" id="GO:0003677">
    <property type="term" value="F:DNA binding"/>
    <property type="evidence" value="ECO:0007669"/>
    <property type="project" value="UniProtKB-KW"/>
</dbReference>
<protein>
    <recommendedName>
        <fullName evidence="2">HTH cro/C1-type domain-containing protein</fullName>
    </recommendedName>
</protein>
<sequence length="395" mass="43268">MADQMTQDVGQRARFHRLAGRKTQTVVAGLAGITTDYLYQIERGKKLPTVPVLVSLARALEVPASALLGEEEVHGQRSARPPDMGADVHRAMTLPVAVEGSPMPIPDLRRQVDAAWHIWQTSPNRYSEVRSLLGDLIRETELALLHFSGQDVNEIAADLYGLARTVTKRMGRVDLAVLAADRSHRAAVSCGDVLRVGVAQWNRAHVALASHHHEVAEEIAMTAAEELRDCSGPEAAAVYGSLVLVGGVAAARRRDPWTARERIRSVTPVAWKTGERNTLWTAFGPVNVAMHAVSVEVEAGETSQACHLGEELDYEQSPSIERRVAFLLEQARSHQQRGDHGSALVLLHTAEREAPEDVAYRPVAHEVLRGLIQRASRTTAKEAARMVQRLDMPLA</sequence>
<dbReference type="GO" id="GO:0003700">
    <property type="term" value="F:DNA-binding transcription factor activity"/>
    <property type="evidence" value="ECO:0007669"/>
    <property type="project" value="TreeGrafter"/>
</dbReference>
<name>A0A073B2J1_9PSEU</name>
<dbReference type="PANTHER" id="PTHR46797:SF1">
    <property type="entry name" value="METHYLPHOSPHONATE SYNTHASE"/>
    <property type="match status" value="1"/>
</dbReference>
<dbReference type="Proteomes" id="UP000031419">
    <property type="component" value="Unassembled WGS sequence"/>
</dbReference>
<evidence type="ECO:0000313" key="4">
    <source>
        <dbReference type="Proteomes" id="UP000031419"/>
    </source>
</evidence>
<evidence type="ECO:0000313" key="3">
    <source>
        <dbReference type="EMBL" id="KEI45771.1"/>
    </source>
</evidence>
<dbReference type="EMBL" id="JNVU01000009">
    <property type="protein sequence ID" value="KEI45771.1"/>
    <property type="molecule type" value="Genomic_DNA"/>
</dbReference>
<evidence type="ECO:0000256" key="1">
    <source>
        <dbReference type="ARBA" id="ARBA00023125"/>
    </source>
</evidence>
<dbReference type="SUPFAM" id="SSF47413">
    <property type="entry name" value="lambda repressor-like DNA-binding domains"/>
    <property type="match status" value="1"/>
</dbReference>
<keyword evidence="1" id="KW-0238">DNA-binding</keyword>
<dbReference type="OrthoDB" id="3504495at2"/>
<dbReference type="RefSeq" id="WP_029721802.1">
    <property type="nucleotide sequence ID" value="NZ_JNVU01000009.1"/>
</dbReference>
<dbReference type="STRING" id="28042.GU90_02455"/>
<comment type="caution">
    <text evidence="3">The sequence shown here is derived from an EMBL/GenBank/DDBJ whole genome shotgun (WGS) entry which is preliminary data.</text>
</comment>
<dbReference type="eggNOG" id="COG1396">
    <property type="taxonomic scope" value="Bacteria"/>
</dbReference>
<dbReference type="PANTHER" id="PTHR46797">
    <property type="entry name" value="HTH-TYPE TRANSCRIPTIONAL REGULATOR"/>
    <property type="match status" value="1"/>
</dbReference>
<keyword evidence="4" id="KW-1185">Reference proteome</keyword>
<reference evidence="3 4" key="1">
    <citation type="submission" date="2014-06" db="EMBL/GenBank/DDBJ databases">
        <title>Saccharopolyspora rectivirgula DSM-43113 Genome sequencing.</title>
        <authorList>
            <person name="Barrera C."/>
            <person name="Millon L."/>
            <person name="Rognon B."/>
            <person name="Zaugg C."/>
            <person name="Monod M."/>
        </authorList>
    </citation>
    <scope>NUCLEOTIDE SEQUENCE [LARGE SCALE GENOMIC DNA]</scope>
    <source>
        <strain evidence="3 4">DSM 43113</strain>
    </source>
</reference>
<dbReference type="Pfam" id="PF13560">
    <property type="entry name" value="HTH_31"/>
    <property type="match status" value="1"/>
</dbReference>
<organism evidence="3 4">
    <name type="scientific">Saccharopolyspora rectivirgula</name>
    <dbReference type="NCBI Taxonomy" id="28042"/>
    <lineage>
        <taxon>Bacteria</taxon>
        <taxon>Bacillati</taxon>
        <taxon>Actinomycetota</taxon>
        <taxon>Actinomycetes</taxon>
        <taxon>Pseudonocardiales</taxon>
        <taxon>Pseudonocardiaceae</taxon>
        <taxon>Saccharopolyspora</taxon>
    </lineage>
</organism>
<dbReference type="InterPro" id="IPR001387">
    <property type="entry name" value="Cro/C1-type_HTH"/>
</dbReference>
<dbReference type="InterPro" id="IPR010982">
    <property type="entry name" value="Lambda_DNA-bd_dom_sf"/>
</dbReference>
<proteinExistence type="predicted"/>
<gene>
    <name evidence="3" type="ORF">GU90_02455</name>
</gene>
<dbReference type="GO" id="GO:0005829">
    <property type="term" value="C:cytosol"/>
    <property type="evidence" value="ECO:0007669"/>
    <property type="project" value="TreeGrafter"/>
</dbReference>
<dbReference type="InterPro" id="IPR050807">
    <property type="entry name" value="TransReg_Diox_bact_type"/>
</dbReference>
<accession>A0A073B2J1</accession>
<feature type="domain" description="HTH cro/C1-type" evidence="2">
    <location>
        <begin position="23"/>
        <end position="67"/>
    </location>
</feature>
<dbReference type="CDD" id="cd00093">
    <property type="entry name" value="HTH_XRE"/>
    <property type="match status" value="1"/>
</dbReference>
<dbReference type="Gene3D" id="1.10.260.40">
    <property type="entry name" value="lambda repressor-like DNA-binding domains"/>
    <property type="match status" value="1"/>
</dbReference>
<dbReference type="SMART" id="SM00530">
    <property type="entry name" value="HTH_XRE"/>
    <property type="match status" value="1"/>
</dbReference>
<dbReference type="PROSITE" id="PS50943">
    <property type="entry name" value="HTH_CROC1"/>
    <property type="match status" value="1"/>
</dbReference>